<dbReference type="InterPro" id="IPR004919">
    <property type="entry name" value="GmrSD_N"/>
</dbReference>
<comment type="caution">
    <text evidence="2">The sequence shown here is derived from an EMBL/GenBank/DDBJ whole genome shotgun (WGS) entry which is preliminary data.</text>
</comment>
<dbReference type="PANTHER" id="PTHR39639:SF1">
    <property type="entry name" value="DUF262 DOMAIN-CONTAINING PROTEIN"/>
    <property type="match status" value="1"/>
</dbReference>
<reference evidence="2 3" key="1">
    <citation type="submission" date="2020-09" db="EMBL/GenBank/DDBJ databases">
        <title>Genome sequencing and assembly of Pontibacter sp.</title>
        <authorList>
            <person name="Chhetri G."/>
        </authorList>
    </citation>
    <scope>NUCLEOTIDE SEQUENCE [LARGE SCALE GENOMIC DNA]</scope>
    <source>
        <strain evidence="2 3">JH31</strain>
    </source>
</reference>
<keyword evidence="3" id="KW-1185">Reference proteome</keyword>
<protein>
    <submittedName>
        <fullName evidence="2">DUF262 domain-containing protein</fullName>
    </submittedName>
</protein>
<sequence length="357" mass="42366">MKLIEQIDIQPQTVKWLHDLNEKGMLEVDNSFQRNYVWILKNQVQLIESILNGYPIPEIYLWNTGTDENTGDTKYSIIDGQQRCGAIFQFIGNIFKLRQSYLDESNPIKERIQDRFFKDLDVEDKKAIWSYVFSIRIVRYQIPRSTIVSMFLRLNSNNMTLNPQELRNAEFQGEFMNLAAKLSELKFWDDNKLFSLADRRRMRDISAVSTLLVFLKKGIEEDTGNANLNQIYDLYNDEYPDKEEDKRRFISVIKEIDKVIGSNSERQNILKRQVHFYSLFTVIYDITNTADSLSEKQIDNYRKFIDNYENENLLTQFFPEVVSELYKYQSMAKEGTNKKANRFERHTSLKRIMNYGQ</sequence>
<evidence type="ECO:0000313" key="3">
    <source>
        <dbReference type="Proteomes" id="UP000625551"/>
    </source>
</evidence>
<name>A0ABR7XIU9_9BACT</name>
<dbReference type="RefSeq" id="WP_191184310.1">
    <property type="nucleotide sequence ID" value="NZ_JACXAJ010000006.1"/>
</dbReference>
<proteinExistence type="predicted"/>
<dbReference type="Proteomes" id="UP000625551">
    <property type="component" value="Unassembled WGS sequence"/>
</dbReference>
<dbReference type="EMBL" id="JACXAJ010000006">
    <property type="protein sequence ID" value="MBD1398168.1"/>
    <property type="molecule type" value="Genomic_DNA"/>
</dbReference>
<accession>A0ABR7XIU9</accession>
<gene>
    <name evidence="2" type="ORF">H9Q13_13420</name>
</gene>
<evidence type="ECO:0000313" key="2">
    <source>
        <dbReference type="EMBL" id="MBD1398168.1"/>
    </source>
</evidence>
<dbReference type="PANTHER" id="PTHR39639">
    <property type="entry name" value="CHROMOSOME 16, WHOLE GENOME SHOTGUN SEQUENCE"/>
    <property type="match status" value="1"/>
</dbReference>
<organism evidence="2 3">
    <name type="scientific">Pontibacter aquaedesilientis</name>
    <dbReference type="NCBI Taxonomy" id="2766980"/>
    <lineage>
        <taxon>Bacteria</taxon>
        <taxon>Pseudomonadati</taxon>
        <taxon>Bacteroidota</taxon>
        <taxon>Cytophagia</taxon>
        <taxon>Cytophagales</taxon>
        <taxon>Hymenobacteraceae</taxon>
        <taxon>Pontibacter</taxon>
    </lineage>
</organism>
<feature type="domain" description="GmrSD restriction endonucleases N-terminal" evidence="1">
    <location>
        <begin position="30"/>
        <end position="171"/>
    </location>
</feature>
<dbReference type="Pfam" id="PF03235">
    <property type="entry name" value="GmrSD_N"/>
    <property type="match status" value="1"/>
</dbReference>
<evidence type="ECO:0000259" key="1">
    <source>
        <dbReference type="Pfam" id="PF03235"/>
    </source>
</evidence>